<protein>
    <submittedName>
        <fullName evidence="10">M48 family metallopeptidase</fullName>
    </submittedName>
</protein>
<keyword evidence="7" id="KW-0472">Membrane</keyword>
<organism evidence="10 11">
    <name type="scientific">Fluctibacter corallii</name>
    <dbReference type="NCBI Taxonomy" id="2984329"/>
    <lineage>
        <taxon>Bacteria</taxon>
        <taxon>Pseudomonadati</taxon>
        <taxon>Pseudomonadota</taxon>
        <taxon>Gammaproteobacteria</taxon>
        <taxon>Alteromonadales</taxon>
        <taxon>Alteromonadaceae</taxon>
        <taxon>Fluctibacter</taxon>
    </lineage>
</organism>
<dbReference type="PANTHER" id="PTHR22726">
    <property type="entry name" value="METALLOENDOPEPTIDASE OMA1"/>
    <property type="match status" value="1"/>
</dbReference>
<dbReference type="EMBL" id="JAOWKX010000005">
    <property type="protein sequence ID" value="MCV2885188.1"/>
    <property type="molecule type" value="Genomic_DNA"/>
</dbReference>
<dbReference type="RefSeq" id="WP_263712477.1">
    <property type="nucleotide sequence ID" value="NZ_JAOWKX010000005.1"/>
</dbReference>
<proteinExistence type="inferred from homology"/>
<comment type="similarity">
    <text evidence="6">Belongs to the peptidase M48 family.</text>
</comment>
<evidence type="ECO:0000256" key="5">
    <source>
        <dbReference type="ARBA" id="ARBA00023049"/>
    </source>
</evidence>
<keyword evidence="5 6" id="KW-0482">Metalloprotease</keyword>
<name>A0ABT3A927_9ALTE</name>
<keyword evidence="7" id="KW-0812">Transmembrane</keyword>
<feature type="domain" description="Peptidase M48" evidence="8">
    <location>
        <begin position="156"/>
        <end position="331"/>
    </location>
</feature>
<evidence type="ECO:0000256" key="7">
    <source>
        <dbReference type="SAM" id="Phobius"/>
    </source>
</evidence>
<sequence length="337" mass="37731">MCATLFKVDSAMCSVVDVSLHERYLQIDTDEEVQLYEHQQLTVSPRLGRLDREVLLPSGDKLVIKQQAAINEWLDCHIHSRVDKLERNPIAIFSSLLLVPLMLFIVFKFIVPMIGQAVALATPHAFAEYASKHTLNVLDYGVLAPSTLPNSIQTELGRHLHTQLQRVENPDVTYQVLFRQGNALGPNAFALPDGTIIFTDELIKLVDQETRLLDAILLHELGHVAHQHSLRYMAEVLSTTLLLEYILGDMGGVIELFFGVSHTVIQNQYSQALETEADNFALSNLHKIGLDSNDFADAFEALASISKDEGELENLLSTHPRLKERIANARTYSKSPQ</sequence>
<dbReference type="Pfam" id="PF23368">
    <property type="entry name" value="DUF7092"/>
    <property type="match status" value="1"/>
</dbReference>
<dbReference type="Pfam" id="PF01435">
    <property type="entry name" value="Peptidase_M48"/>
    <property type="match status" value="1"/>
</dbReference>
<dbReference type="Proteomes" id="UP001652504">
    <property type="component" value="Unassembled WGS sequence"/>
</dbReference>
<evidence type="ECO:0000256" key="1">
    <source>
        <dbReference type="ARBA" id="ARBA00022670"/>
    </source>
</evidence>
<keyword evidence="7" id="KW-1133">Transmembrane helix</keyword>
<feature type="transmembrane region" description="Helical" evidence="7">
    <location>
        <begin position="90"/>
        <end position="111"/>
    </location>
</feature>
<dbReference type="InterPro" id="IPR055518">
    <property type="entry name" value="DUF7092"/>
</dbReference>
<evidence type="ECO:0000256" key="6">
    <source>
        <dbReference type="RuleBase" id="RU003983"/>
    </source>
</evidence>
<comment type="cofactor">
    <cofactor evidence="6">
        <name>Zn(2+)</name>
        <dbReference type="ChEBI" id="CHEBI:29105"/>
    </cofactor>
    <text evidence="6">Binds 1 zinc ion per subunit.</text>
</comment>
<keyword evidence="1 6" id="KW-0645">Protease</keyword>
<evidence type="ECO:0000259" key="8">
    <source>
        <dbReference type="Pfam" id="PF01435"/>
    </source>
</evidence>
<keyword evidence="4 6" id="KW-0862">Zinc</keyword>
<accession>A0ABT3A927</accession>
<keyword evidence="11" id="KW-1185">Reference proteome</keyword>
<reference evidence="10 11" key="1">
    <citation type="submission" date="2022-10" db="EMBL/GenBank/DDBJ databases">
        <title>Aestuariibacter sp. AA17 isolated from Montipora capitata coral fragment.</title>
        <authorList>
            <person name="Emsley S.A."/>
            <person name="Pfannmuller K.M."/>
            <person name="Loughran R.M."/>
            <person name="Shlafstein M."/>
            <person name="Papke E."/>
            <person name="Saw J.H."/>
            <person name="Ushijima B."/>
            <person name="Videau P."/>
        </authorList>
    </citation>
    <scope>NUCLEOTIDE SEQUENCE [LARGE SCALE GENOMIC DNA]</scope>
    <source>
        <strain evidence="10 11">AA17</strain>
    </source>
</reference>
<evidence type="ECO:0000313" key="11">
    <source>
        <dbReference type="Proteomes" id="UP001652504"/>
    </source>
</evidence>
<dbReference type="CDD" id="cd07332">
    <property type="entry name" value="M48C_Oma1_like"/>
    <property type="match status" value="1"/>
</dbReference>
<dbReference type="InterPro" id="IPR001915">
    <property type="entry name" value="Peptidase_M48"/>
</dbReference>
<gene>
    <name evidence="10" type="ORF">OE749_10845</name>
</gene>
<comment type="caution">
    <text evidence="10">The sequence shown here is derived from an EMBL/GenBank/DDBJ whole genome shotgun (WGS) entry which is preliminary data.</text>
</comment>
<evidence type="ECO:0000256" key="2">
    <source>
        <dbReference type="ARBA" id="ARBA00022723"/>
    </source>
</evidence>
<evidence type="ECO:0000259" key="9">
    <source>
        <dbReference type="Pfam" id="PF23368"/>
    </source>
</evidence>
<evidence type="ECO:0000256" key="3">
    <source>
        <dbReference type="ARBA" id="ARBA00022801"/>
    </source>
</evidence>
<keyword evidence="2" id="KW-0479">Metal-binding</keyword>
<feature type="domain" description="DUF7092" evidence="9">
    <location>
        <begin position="6"/>
        <end position="75"/>
    </location>
</feature>
<keyword evidence="3 6" id="KW-0378">Hydrolase</keyword>
<evidence type="ECO:0000313" key="10">
    <source>
        <dbReference type="EMBL" id="MCV2885188.1"/>
    </source>
</evidence>
<evidence type="ECO:0000256" key="4">
    <source>
        <dbReference type="ARBA" id="ARBA00022833"/>
    </source>
</evidence>
<dbReference type="PANTHER" id="PTHR22726:SF1">
    <property type="entry name" value="METALLOENDOPEPTIDASE OMA1, MITOCHONDRIAL"/>
    <property type="match status" value="1"/>
</dbReference>
<dbReference type="InterPro" id="IPR051156">
    <property type="entry name" value="Mito/Outer_Membr_Metalloprot"/>
</dbReference>
<dbReference type="Gene3D" id="3.30.2010.10">
    <property type="entry name" value="Metalloproteases ('zincins'), catalytic domain"/>
    <property type="match status" value="1"/>
</dbReference>